<dbReference type="AlphaFoldDB" id="A6DU60"/>
<dbReference type="EMBL" id="ABCK01000047">
    <property type="protein sequence ID" value="EDM24819.1"/>
    <property type="molecule type" value="Genomic_DNA"/>
</dbReference>
<keyword evidence="1" id="KW-0472">Membrane</keyword>
<evidence type="ECO:0000313" key="2">
    <source>
        <dbReference type="EMBL" id="EDM24819.1"/>
    </source>
</evidence>
<feature type="transmembrane region" description="Helical" evidence="1">
    <location>
        <begin position="45"/>
        <end position="67"/>
    </location>
</feature>
<accession>A6DU60</accession>
<comment type="caution">
    <text evidence="2">The sequence shown here is derived from an EMBL/GenBank/DDBJ whole genome shotgun (WGS) entry which is preliminary data.</text>
</comment>
<gene>
    <name evidence="2" type="ORF">LNTAR_15377</name>
</gene>
<evidence type="ECO:0000313" key="3">
    <source>
        <dbReference type="Proteomes" id="UP000004947"/>
    </source>
</evidence>
<dbReference type="STRING" id="313628.LNTAR_15377"/>
<keyword evidence="3" id="KW-1185">Reference proteome</keyword>
<proteinExistence type="predicted"/>
<name>A6DU60_9BACT</name>
<organism evidence="2 3">
    <name type="scientific">Lentisphaera araneosa HTCC2155</name>
    <dbReference type="NCBI Taxonomy" id="313628"/>
    <lineage>
        <taxon>Bacteria</taxon>
        <taxon>Pseudomonadati</taxon>
        <taxon>Lentisphaerota</taxon>
        <taxon>Lentisphaeria</taxon>
        <taxon>Lentisphaerales</taxon>
        <taxon>Lentisphaeraceae</taxon>
        <taxon>Lentisphaera</taxon>
    </lineage>
</organism>
<dbReference type="Proteomes" id="UP000004947">
    <property type="component" value="Unassembled WGS sequence"/>
</dbReference>
<reference evidence="2 3" key="1">
    <citation type="journal article" date="2010" name="J. Bacteriol.">
        <title>Genome sequence of Lentisphaera araneosa HTCC2155T, the type species of the order Lentisphaerales in the phylum Lentisphaerae.</title>
        <authorList>
            <person name="Thrash J.C."/>
            <person name="Cho J.C."/>
            <person name="Vergin K.L."/>
            <person name="Morris R.M."/>
            <person name="Giovannoni S.J."/>
        </authorList>
    </citation>
    <scope>NUCLEOTIDE SEQUENCE [LARGE SCALE GENOMIC DNA]</scope>
    <source>
        <strain evidence="2 3">HTCC2155</strain>
    </source>
</reference>
<protein>
    <submittedName>
        <fullName evidence="2">Uncharacterized protein</fullName>
    </submittedName>
</protein>
<feature type="transmembrane region" description="Helical" evidence="1">
    <location>
        <begin position="12"/>
        <end position="33"/>
    </location>
</feature>
<sequence length="124" mass="14668">MTIYQLQFKKELWKYFSFVYVGIMFLGLVVAGLVEGISTSNMIQIALWGFFTLSWSYILMRSCYNIYSLIKAIFRKREFTNIKEVMIVTSITNRSLEKREFKLIMLFVTICYLTGILLTIMENH</sequence>
<keyword evidence="1" id="KW-0812">Transmembrane</keyword>
<feature type="transmembrane region" description="Helical" evidence="1">
    <location>
        <begin position="103"/>
        <end position="121"/>
    </location>
</feature>
<evidence type="ECO:0000256" key="1">
    <source>
        <dbReference type="SAM" id="Phobius"/>
    </source>
</evidence>
<keyword evidence="1" id="KW-1133">Transmembrane helix</keyword>